<feature type="transmembrane region" description="Helical" evidence="1">
    <location>
        <begin position="66"/>
        <end position="84"/>
    </location>
</feature>
<keyword evidence="1" id="KW-1133">Transmembrane helix</keyword>
<dbReference type="Proteomes" id="UP000519439">
    <property type="component" value="Unassembled WGS sequence"/>
</dbReference>
<organism evidence="3 4">
    <name type="scientific">Microvirga flocculans</name>
    <dbReference type="NCBI Taxonomy" id="217168"/>
    <lineage>
        <taxon>Bacteria</taxon>
        <taxon>Pseudomonadati</taxon>
        <taxon>Pseudomonadota</taxon>
        <taxon>Alphaproteobacteria</taxon>
        <taxon>Hyphomicrobiales</taxon>
        <taxon>Methylobacteriaceae</taxon>
        <taxon>Microvirga</taxon>
    </lineage>
</organism>
<accession>A0A7W6IEC5</accession>
<evidence type="ECO:0000259" key="2">
    <source>
        <dbReference type="Pfam" id="PF03779"/>
    </source>
</evidence>
<keyword evidence="1" id="KW-0812">Transmembrane</keyword>
<dbReference type="Pfam" id="PF03779">
    <property type="entry name" value="SPW"/>
    <property type="match status" value="1"/>
</dbReference>
<feature type="transmembrane region" description="Helical" evidence="1">
    <location>
        <begin position="39"/>
        <end position="59"/>
    </location>
</feature>
<dbReference type="InterPro" id="IPR005530">
    <property type="entry name" value="SPW"/>
</dbReference>
<evidence type="ECO:0000256" key="1">
    <source>
        <dbReference type="SAM" id="Phobius"/>
    </source>
</evidence>
<gene>
    <name evidence="3" type="ORF">GGR34_001555</name>
</gene>
<reference evidence="3 4" key="1">
    <citation type="submission" date="2020-08" db="EMBL/GenBank/DDBJ databases">
        <title>Genomic Encyclopedia of Type Strains, Phase IV (KMG-IV): sequencing the most valuable type-strain genomes for metagenomic binning, comparative biology and taxonomic classification.</title>
        <authorList>
            <person name="Goeker M."/>
        </authorList>
    </citation>
    <scope>NUCLEOTIDE SEQUENCE [LARGE SCALE GENOMIC DNA]</scope>
    <source>
        <strain evidence="3 4">DSM 15743</strain>
    </source>
</reference>
<sequence length="122" mass="12858">MKNLKHWSELTAINIITALAGAFLVGSPWLFGFAGEQTAMWSAGLIGVLAIMIALAGFIELREWEGWASLALGLWAAIAPWALGFSGVTAAMACHLGVGLTVAALAALELWMIHNKPEKLAG</sequence>
<evidence type="ECO:0000313" key="4">
    <source>
        <dbReference type="Proteomes" id="UP000519439"/>
    </source>
</evidence>
<feature type="domain" description="SPW repeat-containing integral membrane" evidence="2">
    <location>
        <begin position="14"/>
        <end position="107"/>
    </location>
</feature>
<feature type="transmembrane region" description="Helical" evidence="1">
    <location>
        <begin position="12"/>
        <end position="33"/>
    </location>
</feature>
<dbReference type="AlphaFoldDB" id="A0A7W6IEC5"/>
<keyword evidence="1" id="KW-0472">Membrane</keyword>
<dbReference type="EMBL" id="JACIDC010000004">
    <property type="protein sequence ID" value="MBB4039908.1"/>
    <property type="molecule type" value="Genomic_DNA"/>
</dbReference>
<dbReference type="RefSeq" id="WP_027315527.1">
    <property type="nucleotide sequence ID" value="NZ_JACIDC010000004.1"/>
</dbReference>
<comment type="caution">
    <text evidence="3">The sequence shown here is derived from an EMBL/GenBank/DDBJ whole genome shotgun (WGS) entry which is preliminary data.</text>
</comment>
<proteinExistence type="predicted"/>
<evidence type="ECO:0000313" key="3">
    <source>
        <dbReference type="EMBL" id="MBB4039908.1"/>
    </source>
</evidence>
<feature type="transmembrane region" description="Helical" evidence="1">
    <location>
        <begin position="90"/>
        <end position="113"/>
    </location>
</feature>
<keyword evidence="4" id="KW-1185">Reference proteome</keyword>
<protein>
    <recommendedName>
        <fullName evidence="2">SPW repeat-containing integral membrane domain-containing protein</fullName>
    </recommendedName>
</protein>
<name>A0A7W6IEC5_9HYPH</name>